<dbReference type="GO" id="GO:0016301">
    <property type="term" value="F:kinase activity"/>
    <property type="evidence" value="ECO:0007669"/>
    <property type="project" value="UniProtKB-KW"/>
</dbReference>
<dbReference type="RefSeq" id="WP_283427074.1">
    <property type="nucleotide sequence ID" value="NZ_FXTY01000006.1"/>
</dbReference>
<dbReference type="Pfam" id="PF00288">
    <property type="entry name" value="GHMP_kinases_N"/>
    <property type="match status" value="1"/>
</dbReference>
<keyword evidence="5 10" id="KW-0547">Nucleotide-binding</keyword>
<keyword evidence="8 10" id="KW-0414">Isoprene biosynthesis</keyword>
<feature type="active site" evidence="10">
    <location>
        <position position="128"/>
    </location>
</feature>
<accession>A0ABY1P9S0</accession>
<evidence type="ECO:0000259" key="11">
    <source>
        <dbReference type="Pfam" id="PF00288"/>
    </source>
</evidence>
<dbReference type="InterPro" id="IPR020568">
    <property type="entry name" value="Ribosomal_Su5_D2-typ_SF"/>
</dbReference>
<feature type="binding site" evidence="10">
    <location>
        <begin position="89"/>
        <end position="99"/>
    </location>
    <ligand>
        <name>ATP</name>
        <dbReference type="ChEBI" id="CHEBI:30616"/>
    </ligand>
</feature>
<gene>
    <name evidence="10" type="primary">ispE</name>
    <name evidence="13" type="ORF">SAMN06265373_106235</name>
</gene>
<reference evidence="13 14" key="1">
    <citation type="submission" date="2017-05" db="EMBL/GenBank/DDBJ databases">
        <authorList>
            <person name="Varghese N."/>
            <person name="Submissions S."/>
        </authorList>
    </citation>
    <scope>NUCLEOTIDE SEQUENCE [LARGE SCALE GENOMIC DNA]</scope>
    <source>
        <strain evidence="13 14">DSM 29734</strain>
    </source>
</reference>
<evidence type="ECO:0000313" key="14">
    <source>
        <dbReference type="Proteomes" id="UP001157961"/>
    </source>
</evidence>
<dbReference type="Pfam" id="PF08544">
    <property type="entry name" value="GHMP_kinases_C"/>
    <property type="match status" value="1"/>
</dbReference>
<feature type="domain" description="GHMP kinase C-terminal" evidence="12">
    <location>
        <begin position="204"/>
        <end position="264"/>
    </location>
</feature>
<dbReference type="PANTHER" id="PTHR43527:SF2">
    <property type="entry name" value="4-DIPHOSPHOCYTIDYL-2-C-METHYL-D-ERYTHRITOL KINASE, CHLOROPLASTIC"/>
    <property type="match status" value="1"/>
</dbReference>
<dbReference type="NCBIfam" id="TIGR00154">
    <property type="entry name" value="ispE"/>
    <property type="match status" value="1"/>
</dbReference>
<dbReference type="InterPro" id="IPR004424">
    <property type="entry name" value="IspE"/>
</dbReference>
<comment type="similarity">
    <text evidence="1 10">Belongs to the GHMP kinase family. IspE subfamily.</text>
</comment>
<evidence type="ECO:0000256" key="8">
    <source>
        <dbReference type="ARBA" id="ARBA00023229"/>
    </source>
</evidence>
<dbReference type="InterPro" id="IPR006204">
    <property type="entry name" value="GHMP_kinase_N_dom"/>
</dbReference>
<comment type="catalytic activity">
    <reaction evidence="10">
        <text>4-CDP-2-C-methyl-D-erythritol + ATP = 4-CDP-2-C-methyl-D-erythritol 2-phosphate + ADP + H(+)</text>
        <dbReference type="Rhea" id="RHEA:18437"/>
        <dbReference type="ChEBI" id="CHEBI:15378"/>
        <dbReference type="ChEBI" id="CHEBI:30616"/>
        <dbReference type="ChEBI" id="CHEBI:57823"/>
        <dbReference type="ChEBI" id="CHEBI:57919"/>
        <dbReference type="ChEBI" id="CHEBI:456216"/>
        <dbReference type="EC" id="2.7.1.148"/>
    </reaction>
</comment>
<comment type="function">
    <text evidence="10">Catalyzes the phosphorylation of the position 2 hydroxy group of 4-diphosphocytidyl-2C-methyl-D-erythritol.</text>
</comment>
<organism evidence="13 14">
    <name type="scientific">Shimia sagamensis</name>
    <dbReference type="NCBI Taxonomy" id="1566352"/>
    <lineage>
        <taxon>Bacteria</taxon>
        <taxon>Pseudomonadati</taxon>
        <taxon>Pseudomonadota</taxon>
        <taxon>Alphaproteobacteria</taxon>
        <taxon>Rhodobacterales</taxon>
        <taxon>Roseobacteraceae</taxon>
    </lineage>
</organism>
<evidence type="ECO:0000256" key="2">
    <source>
        <dbReference type="ARBA" id="ARBA00012052"/>
    </source>
</evidence>
<protein>
    <recommendedName>
        <fullName evidence="3 10">4-diphosphocytidyl-2-C-methyl-D-erythritol kinase</fullName>
        <shortName evidence="10">CMK</shortName>
        <ecNumber evidence="2 10">2.7.1.148</ecNumber>
    </recommendedName>
    <alternativeName>
        <fullName evidence="9 10">4-(cytidine-5'-diphospho)-2-C-methyl-D-erythritol kinase</fullName>
    </alternativeName>
</protein>
<dbReference type="PANTHER" id="PTHR43527">
    <property type="entry name" value="4-DIPHOSPHOCYTIDYL-2-C-METHYL-D-ERYTHRITOL KINASE, CHLOROPLASTIC"/>
    <property type="match status" value="1"/>
</dbReference>
<feature type="domain" description="GHMP kinase N-terminal" evidence="11">
    <location>
        <begin position="67"/>
        <end position="126"/>
    </location>
</feature>
<dbReference type="Gene3D" id="3.30.230.10">
    <property type="match status" value="1"/>
</dbReference>
<dbReference type="Proteomes" id="UP001157961">
    <property type="component" value="Unassembled WGS sequence"/>
</dbReference>
<dbReference type="SUPFAM" id="SSF54211">
    <property type="entry name" value="Ribosomal protein S5 domain 2-like"/>
    <property type="match status" value="1"/>
</dbReference>
<dbReference type="HAMAP" id="MF_00061">
    <property type="entry name" value="IspE"/>
    <property type="match status" value="1"/>
</dbReference>
<keyword evidence="14" id="KW-1185">Reference proteome</keyword>
<feature type="active site" evidence="10">
    <location>
        <position position="10"/>
    </location>
</feature>
<keyword evidence="7 10" id="KW-0067">ATP-binding</keyword>
<name>A0ABY1P9S0_9RHOB</name>
<evidence type="ECO:0000256" key="9">
    <source>
        <dbReference type="ARBA" id="ARBA00032554"/>
    </source>
</evidence>
<proteinExistence type="inferred from homology"/>
<dbReference type="PIRSF" id="PIRSF010376">
    <property type="entry name" value="IspE"/>
    <property type="match status" value="1"/>
</dbReference>
<evidence type="ECO:0000259" key="12">
    <source>
        <dbReference type="Pfam" id="PF08544"/>
    </source>
</evidence>
<dbReference type="Gene3D" id="3.30.70.890">
    <property type="entry name" value="GHMP kinase, C-terminal domain"/>
    <property type="match status" value="1"/>
</dbReference>
<keyword evidence="4 10" id="KW-0808">Transferase</keyword>
<comment type="caution">
    <text evidence="13">The sequence shown here is derived from an EMBL/GenBank/DDBJ whole genome shotgun (WGS) entry which is preliminary data.</text>
</comment>
<dbReference type="EC" id="2.7.1.148" evidence="2 10"/>
<dbReference type="InterPro" id="IPR014721">
    <property type="entry name" value="Ribsml_uS5_D2-typ_fold_subgr"/>
</dbReference>
<evidence type="ECO:0000256" key="3">
    <source>
        <dbReference type="ARBA" id="ARBA00017473"/>
    </source>
</evidence>
<evidence type="ECO:0000256" key="7">
    <source>
        <dbReference type="ARBA" id="ARBA00022840"/>
    </source>
</evidence>
<dbReference type="InterPro" id="IPR013750">
    <property type="entry name" value="GHMP_kinase_C_dom"/>
</dbReference>
<evidence type="ECO:0000313" key="13">
    <source>
        <dbReference type="EMBL" id="SMP29512.1"/>
    </source>
</evidence>
<evidence type="ECO:0000256" key="5">
    <source>
        <dbReference type="ARBA" id="ARBA00022741"/>
    </source>
</evidence>
<dbReference type="InterPro" id="IPR036554">
    <property type="entry name" value="GHMP_kinase_C_sf"/>
</dbReference>
<evidence type="ECO:0000256" key="6">
    <source>
        <dbReference type="ARBA" id="ARBA00022777"/>
    </source>
</evidence>
<dbReference type="SUPFAM" id="SSF55060">
    <property type="entry name" value="GHMP Kinase, C-terminal domain"/>
    <property type="match status" value="1"/>
</dbReference>
<comment type="pathway">
    <text evidence="10">Isoprenoid biosynthesis; isopentenyl diphosphate biosynthesis via DXP pathway; isopentenyl diphosphate from 1-deoxy-D-xylulose 5-phosphate: step 3/6.</text>
</comment>
<keyword evidence="6 10" id="KW-0418">Kinase</keyword>
<dbReference type="NCBIfam" id="NF011202">
    <property type="entry name" value="PRK14608.1"/>
    <property type="match status" value="1"/>
</dbReference>
<sequence length="281" mass="30433">MAIEAFAPAKINLTLHVTGRRADGYHQLDSLVMLTDVGDRLTVERARETSLIVVGAMAAGVPADRSNLVIRAAELLGVSAKITLTKSLPAMAGIGGGSSDGAAAIRALCALYDLPLPDRETLSSLGADVPVCMEPELVRMRGIGEEIDRLDTPPDWSMLLVNPRVSVSTPRVFDEMGERDNPLMGCPFPNWQAFDGVIKWLADQRNDMQKAAVGLQPVIGLVLSELSQTNGCALARMSGSGATCFAIYKNASERDEALEMMRRLHPDWWCVATRRVGARFR</sequence>
<evidence type="ECO:0000256" key="10">
    <source>
        <dbReference type="HAMAP-Rule" id="MF_00061"/>
    </source>
</evidence>
<dbReference type="EMBL" id="FXTY01000006">
    <property type="protein sequence ID" value="SMP29512.1"/>
    <property type="molecule type" value="Genomic_DNA"/>
</dbReference>
<evidence type="ECO:0000256" key="4">
    <source>
        <dbReference type="ARBA" id="ARBA00022679"/>
    </source>
</evidence>
<evidence type="ECO:0000256" key="1">
    <source>
        <dbReference type="ARBA" id="ARBA00009684"/>
    </source>
</evidence>